<name>A0A444XZ87_ARAHY</name>
<protein>
    <recommendedName>
        <fullName evidence="3">Oxo-4-hydroxy-4-carboxy-5-ureidoimidazoline decarboxylase domain-containing protein</fullName>
    </recommendedName>
</protein>
<dbReference type="SUPFAM" id="SSF158694">
    <property type="entry name" value="UraD-Like"/>
    <property type="match status" value="1"/>
</dbReference>
<accession>A0A444XZ87</accession>
<dbReference type="AlphaFoldDB" id="A0A444XZ87"/>
<keyword evidence="2" id="KW-1185">Reference proteome</keyword>
<evidence type="ECO:0000313" key="2">
    <source>
        <dbReference type="Proteomes" id="UP000289738"/>
    </source>
</evidence>
<dbReference type="InterPro" id="IPR036778">
    <property type="entry name" value="OHCU_decarboxylase_sf"/>
</dbReference>
<gene>
    <name evidence="1" type="ORF">Ahy_B08g089952</name>
</gene>
<comment type="caution">
    <text evidence="1">The sequence shown here is derived from an EMBL/GenBank/DDBJ whole genome shotgun (WGS) entry which is preliminary data.</text>
</comment>
<proteinExistence type="predicted"/>
<sequence length="163" mass="18956">MINASLFSSLDHATSFVRQLWFNESRIQSWLDALSGHRHLTRAIGHAPATMMKELLQWDQRYIAKFGFKFTTSTDMWFSQKILDEVKVNIHVFTLVFIYVCRLSRSNIQETSEELGEVVLDSMEKEDVVSSYSYEETESAGRKASMLSYDLNKISEENEYPYS</sequence>
<dbReference type="EMBL" id="SDMP01000018">
    <property type="protein sequence ID" value="RYQ94969.1"/>
    <property type="molecule type" value="Genomic_DNA"/>
</dbReference>
<dbReference type="Proteomes" id="UP000289738">
    <property type="component" value="Chromosome B08"/>
</dbReference>
<reference evidence="1 2" key="1">
    <citation type="submission" date="2019-01" db="EMBL/GenBank/DDBJ databases">
        <title>Sequencing of cultivated peanut Arachis hypogaea provides insights into genome evolution and oil improvement.</title>
        <authorList>
            <person name="Chen X."/>
        </authorList>
    </citation>
    <scope>NUCLEOTIDE SEQUENCE [LARGE SCALE GENOMIC DNA]</scope>
    <source>
        <strain evidence="2">cv. Fuhuasheng</strain>
        <tissue evidence="1">Leaves</tissue>
    </source>
</reference>
<organism evidence="1 2">
    <name type="scientific">Arachis hypogaea</name>
    <name type="common">Peanut</name>
    <dbReference type="NCBI Taxonomy" id="3818"/>
    <lineage>
        <taxon>Eukaryota</taxon>
        <taxon>Viridiplantae</taxon>
        <taxon>Streptophyta</taxon>
        <taxon>Embryophyta</taxon>
        <taxon>Tracheophyta</taxon>
        <taxon>Spermatophyta</taxon>
        <taxon>Magnoliopsida</taxon>
        <taxon>eudicotyledons</taxon>
        <taxon>Gunneridae</taxon>
        <taxon>Pentapetalae</taxon>
        <taxon>rosids</taxon>
        <taxon>fabids</taxon>
        <taxon>Fabales</taxon>
        <taxon>Fabaceae</taxon>
        <taxon>Papilionoideae</taxon>
        <taxon>50 kb inversion clade</taxon>
        <taxon>dalbergioids sensu lato</taxon>
        <taxon>Dalbergieae</taxon>
        <taxon>Pterocarpus clade</taxon>
        <taxon>Arachis</taxon>
    </lineage>
</organism>
<evidence type="ECO:0000313" key="1">
    <source>
        <dbReference type="EMBL" id="RYQ94969.1"/>
    </source>
</evidence>
<evidence type="ECO:0008006" key="3">
    <source>
        <dbReference type="Google" id="ProtNLM"/>
    </source>
</evidence>